<evidence type="ECO:0000313" key="6">
    <source>
        <dbReference type="EMBL" id="ETO24512.1"/>
    </source>
</evidence>
<dbReference type="SUPFAM" id="SSF48371">
    <property type="entry name" value="ARM repeat"/>
    <property type="match status" value="1"/>
</dbReference>
<evidence type="ECO:0000256" key="4">
    <source>
        <dbReference type="ARBA" id="ARBA00022737"/>
    </source>
</evidence>
<keyword evidence="4" id="KW-0677">Repeat</keyword>
<evidence type="ECO:0000256" key="1">
    <source>
        <dbReference type="ARBA" id="ARBA00004496"/>
    </source>
</evidence>
<dbReference type="PANTHER" id="PTHR10527">
    <property type="entry name" value="IMPORTIN BETA"/>
    <property type="match status" value="1"/>
</dbReference>
<dbReference type="EMBL" id="ASPP01009175">
    <property type="protein sequence ID" value="ETO24512.1"/>
    <property type="molecule type" value="Genomic_DNA"/>
</dbReference>
<name>X6NGM6_RETFI</name>
<reference evidence="6 7" key="1">
    <citation type="journal article" date="2013" name="Curr. Biol.">
        <title>The Genome of the Foraminiferan Reticulomyxa filosa.</title>
        <authorList>
            <person name="Glockner G."/>
            <person name="Hulsmann N."/>
            <person name="Schleicher M."/>
            <person name="Noegel A.A."/>
            <person name="Eichinger L."/>
            <person name="Gallinger C."/>
            <person name="Pawlowski J."/>
            <person name="Sierra R."/>
            <person name="Euteneuer U."/>
            <person name="Pillet L."/>
            <person name="Moustafa A."/>
            <person name="Platzer M."/>
            <person name="Groth M."/>
            <person name="Szafranski K."/>
            <person name="Schliwa M."/>
        </authorList>
    </citation>
    <scope>NUCLEOTIDE SEQUENCE [LARGE SCALE GENOMIC DNA]</scope>
</reference>
<protein>
    <submittedName>
        <fullName evidence="6">Transportin 1 isoform 2-like protein</fullName>
    </submittedName>
</protein>
<comment type="caution">
    <text evidence="6">The sequence shown here is derived from an EMBL/GenBank/DDBJ whole genome shotgun (WGS) entry which is preliminary data.</text>
</comment>
<keyword evidence="7" id="KW-1185">Reference proteome</keyword>
<accession>X6NGM6</accession>
<dbReference type="AlphaFoldDB" id="X6NGM6"/>
<keyword evidence="2" id="KW-0813">Transport</keyword>
<evidence type="ECO:0000256" key="5">
    <source>
        <dbReference type="ARBA" id="ARBA00022927"/>
    </source>
</evidence>
<proteinExistence type="predicted"/>
<keyword evidence="3" id="KW-0963">Cytoplasm</keyword>
<organism evidence="6 7">
    <name type="scientific">Reticulomyxa filosa</name>
    <dbReference type="NCBI Taxonomy" id="46433"/>
    <lineage>
        <taxon>Eukaryota</taxon>
        <taxon>Sar</taxon>
        <taxon>Rhizaria</taxon>
        <taxon>Retaria</taxon>
        <taxon>Foraminifera</taxon>
        <taxon>Monothalamids</taxon>
        <taxon>Reticulomyxidae</taxon>
        <taxon>Reticulomyxa</taxon>
    </lineage>
</organism>
<dbReference type="GO" id="GO:0005737">
    <property type="term" value="C:cytoplasm"/>
    <property type="evidence" value="ECO:0007669"/>
    <property type="project" value="UniProtKB-SubCell"/>
</dbReference>
<evidence type="ECO:0000256" key="3">
    <source>
        <dbReference type="ARBA" id="ARBA00022490"/>
    </source>
</evidence>
<comment type="subcellular location">
    <subcellularLocation>
        <location evidence="1">Cytoplasm</location>
    </subcellularLocation>
</comment>
<gene>
    <name evidence="6" type="ORF">RFI_12645</name>
</gene>
<dbReference type="Proteomes" id="UP000023152">
    <property type="component" value="Unassembled WGS sequence"/>
</dbReference>
<dbReference type="Gene3D" id="1.25.10.10">
    <property type="entry name" value="Leucine-rich Repeat Variant"/>
    <property type="match status" value="1"/>
</dbReference>
<keyword evidence="5" id="KW-0653">Protein transport</keyword>
<dbReference type="OrthoDB" id="951172at2759"/>
<evidence type="ECO:0000313" key="7">
    <source>
        <dbReference type="Proteomes" id="UP000023152"/>
    </source>
</evidence>
<dbReference type="InterPro" id="IPR016024">
    <property type="entry name" value="ARM-type_fold"/>
</dbReference>
<evidence type="ECO:0000256" key="2">
    <source>
        <dbReference type="ARBA" id="ARBA00022448"/>
    </source>
</evidence>
<dbReference type="InterPro" id="IPR011989">
    <property type="entry name" value="ARM-like"/>
</dbReference>
<dbReference type="GO" id="GO:0006606">
    <property type="term" value="P:protein import into nucleus"/>
    <property type="evidence" value="ECO:0007669"/>
    <property type="project" value="InterPro"/>
</dbReference>
<sequence length="214" mass="25091">MKETQKNTSMTMVVCYSITKMMTEHWDFFDKHVKEIFEFMLECSKCKDERLSLEAIDFWSYYAEDETKNTQVLIQFLPKLCHVLIRQIRYTRELLSLIDFASDDCTKVDDTDRDVKPFHYQSRSDAFPSSVDESETDEDETKWNARKAAARTLDFLSNCNDYAIPLLKHIGPLIVESLQSSDDLVLTKTLYSYVHSAHIHIHTHLTFFFLTSTD</sequence>
<dbReference type="InterPro" id="IPR040122">
    <property type="entry name" value="Importin_beta"/>
</dbReference>